<dbReference type="Gene3D" id="1.10.10.10">
    <property type="entry name" value="Winged helix-like DNA-binding domain superfamily/Winged helix DNA-binding domain"/>
    <property type="match status" value="1"/>
</dbReference>
<keyword evidence="2" id="KW-0378">Hydrolase</keyword>
<dbReference type="SUPFAM" id="SSF56281">
    <property type="entry name" value="Metallo-hydrolase/oxidoreductase"/>
    <property type="match status" value="1"/>
</dbReference>
<dbReference type="Pfam" id="PF00753">
    <property type="entry name" value="Lactamase_B"/>
    <property type="match status" value="1"/>
</dbReference>
<proteinExistence type="predicted"/>
<dbReference type="Proteomes" id="UP000525298">
    <property type="component" value="Unassembled WGS sequence"/>
</dbReference>
<dbReference type="EMBL" id="JACDUS010000001">
    <property type="protein sequence ID" value="MBA2880282.1"/>
    <property type="molecule type" value="Genomic_DNA"/>
</dbReference>
<dbReference type="PANTHER" id="PTHR23131:SF4">
    <property type="entry name" value="METALLO-BETA-LACTAMASE SUPERFAMILY POTEIN"/>
    <property type="match status" value="1"/>
</dbReference>
<dbReference type="Gene3D" id="3.60.15.10">
    <property type="entry name" value="Ribonuclease Z/Hydroxyacylglutathione hydrolase-like"/>
    <property type="match status" value="1"/>
</dbReference>
<sequence length="323" mass="36835">MAEQLYPGLYRIHIPLPESPLKYLNSYVIKGGDRNLVIDTGLNRDVCKRAMLEGLDEIGVALDSIDLFITHLHADHFGLVPELAGENTRIYFNRPDSELIENWQGFEPMIAYGGQSGFPEQELRNALNQHPGFKYGTGWMPFMNLIEDGQPLTVGDYAFTCIQTPGHTKGHTCLYEPEKKIFIAGDHVLYNITPNIQCWSDTDDPLGDYLDSLDKVRDLEVSCALPGHRHLFERFAERIDELKAHHSRRLEEVLEILDKAGPQNAFEVASQMSWDLTAKSWADFPVAQKWFATGEAISHLRYLEIQKRIQRPQQEPVILYEPA</sequence>
<comment type="caution">
    <text evidence="2">The sequence shown here is derived from an EMBL/GenBank/DDBJ whole genome shotgun (WGS) entry which is preliminary data.</text>
</comment>
<keyword evidence="3" id="KW-1185">Reference proteome</keyword>
<accession>A0A7W0C709</accession>
<dbReference type="AlphaFoldDB" id="A0A7W0C709"/>
<dbReference type="GO" id="GO:0016787">
    <property type="term" value="F:hydrolase activity"/>
    <property type="evidence" value="ECO:0007669"/>
    <property type="project" value="UniProtKB-KW"/>
</dbReference>
<dbReference type="InterPro" id="IPR036388">
    <property type="entry name" value="WH-like_DNA-bd_sf"/>
</dbReference>
<reference evidence="2 3" key="1">
    <citation type="submission" date="2020-07" db="EMBL/GenBank/DDBJ databases">
        <title>Genomic Encyclopedia of Type Strains, Phase IV (KMG-IV): sequencing the most valuable type-strain genomes for metagenomic binning, comparative biology and taxonomic classification.</title>
        <authorList>
            <person name="Goeker M."/>
        </authorList>
    </citation>
    <scope>NUCLEOTIDE SEQUENCE [LARGE SCALE GENOMIC DNA]</scope>
    <source>
        <strain evidence="2 3">DSM 17721</strain>
    </source>
</reference>
<protein>
    <submittedName>
        <fullName evidence="2">Glyoxylase-like metal-dependent hydrolase (Beta-lactamase superfamily II)</fullName>
    </submittedName>
</protein>
<name>A0A7W0C709_9BACT</name>
<evidence type="ECO:0000259" key="1">
    <source>
        <dbReference type="SMART" id="SM00849"/>
    </source>
</evidence>
<evidence type="ECO:0000313" key="3">
    <source>
        <dbReference type="Proteomes" id="UP000525298"/>
    </source>
</evidence>
<dbReference type="RefSeq" id="WP_181549931.1">
    <property type="nucleotide sequence ID" value="NZ_JACDUS010000001.1"/>
</dbReference>
<organism evidence="2 3">
    <name type="scientific">Desulfosalsimonas propionicica</name>
    <dbReference type="NCBI Taxonomy" id="332175"/>
    <lineage>
        <taxon>Bacteria</taxon>
        <taxon>Pseudomonadati</taxon>
        <taxon>Thermodesulfobacteriota</taxon>
        <taxon>Desulfobacteria</taxon>
        <taxon>Desulfobacterales</taxon>
        <taxon>Desulfosalsimonadaceae</taxon>
        <taxon>Desulfosalsimonas</taxon>
    </lineage>
</organism>
<dbReference type="InterPro" id="IPR050662">
    <property type="entry name" value="Sec-metab_biosynth-thioest"/>
</dbReference>
<dbReference type="PANTHER" id="PTHR23131">
    <property type="entry name" value="ENDORIBONUCLEASE LACTB2"/>
    <property type="match status" value="1"/>
</dbReference>
<evidence type="ECO:0000313" key="2">
    <source>
        <dbReference type="EMBL" id="MBA2880282.1"/>
    </source>
</evidence>
<dbReference type="CDD" id="cd07725">
    <property type="entry name" value="TTHA1429-like_MBL-fold"/>
    <property type="match status" value="1"/>
</dbReference>
<gene>
    <name evidence="2" type="ORF">HNR65_000589</name>
</gene>
<dbReference type="InterPro" id="IPR001279">
    <property type="entry name" value="Metallo-B-lactamas"/>
</dbReference>
<feature type="domain" description="Metallo-beta-lactamase" evidence="1">
    <location>
        <begin position="23"/>
        <end position="228"/>
    </location>
</feature>
<dbReference type="InterPro" id="IPR036866">
    <property type="entry name" value="RibonucZ/Hydroxyglut_hydro"/>
</dbReference>
<dbReference type="SMART" id="SM00849">
    <property type="entry name" value="Lactamase_B"/>
    <property type="match status" value="1"/>
</dbReference>